<dbReference type="NCBIfam" id="TIGR00290">
    <property type="entry name" value="MJ0570_dom"/>
    <property type="match status" value="1"/>
</dbReference>
<dbReference type="FunFam" id="3.40.50.620:FF:000069">
    <property type="entry name" value="diphthine--ammonia ligase"/>
    <property type="match status" value="1"/>
</dbReference>
<dbReference type="Pfam" id="PF01902">
    <property type="entry name" value="Diphthami_syn_2"/>
    <property type="match status" value="1"/>
</dbReference>
<dbReference type="InterPro" id="IPR002761">
    <property type="entry name" value="Diphthami_syn_dom"/>
</dbReference>
<dbReference type="CDD" id="cd06156">
    <property type="entry name" value="eu_AANH_C_2"/>
    <property type="match status" value="1"/>
</dbReference>
<comment type="pathway">
    <text evidence="1">Protein modification; peptidyl-diphthamide biosynthesis.</text>
</comment>
<comment type="catalytic activity">
    <reaction evidence="12">
        <text>diphthine-[translation elongation factor 2] + NH4(+) + ATP = diphthamide-[translation elongation factor 2] + AMP + diphosphate + H(+)</text>
        <dbReference type="Rhea" id="RHEA:19753"/>
        <dbReference type="Rhea" id="RHEA-COMP:10172"/>
        <dbReference type="Rhea" id="RHEA-COMP:10174"/>
        <dbReference type="ChEBI" id="CHEBI:15378"/>
        <dbReference type="ChEBI" id="CHEBI:16692"/>
        <dbReference type="ChEBI" id="CHEBI:28938"/>
        <dbReference type="ChEBI" id="CHEBI:30616"/>
        <dbReference type="ChEBI" id="CHEBI:33019"/>
        <dbReference type="ChEBI" id="CHEBI:82696"/>
        <dbReference type="ChEBI" id="CHEBI:456215"/>
        <dbReference type="EC" id="6.3.1.14"/>
    </reaction>
</comment>
<dbReference type="AlphaFoldDB" id="A0A8W8I6Y3"/>
<dbReference type="InterPro" id="IPR035959">
    <property type="entry name" value="RutC-like_sf"/>
</dbReference>
<evidence type="ECO:0000256" key="2">
    <source>
        <dbReference type="ARBA" id="ARBA00008496"/>
    </source>
</evidence>
<dbReference type="Gene3D" id="3.90.1490.10">
    <property type="entry name" value="putative n-type atp pyrophosphatase, domain 2"/>
    <property type="match status" value="1"/>
</dbReference>
<evidence type="ECO:0000256" key="8">
    <source>
        <dbReference type="ARBA" id="ARBA00029814"/>
    </source>
</evidence>
<dbReference type="InterPro" id="IPR014729">
    <property type="entry name" value="Rossmann-like_a/b/a_fold"/>
</dbReference>
<evidence type="ECO:0000256" key="6">
    <source>
        <dbReference type="ARBA" id="ARBA00022741"/>
    </source>
</evidence>
<evidence type="ECO:0000256" key="4">
    <source>
        <dbReference type="ARBA" id="ARBA00018426"/>
    </source>
</evidence>
<dbReference type="Gene3D" id="3.40.50.620">
    <property type="entry name" value="HUPs"/>
    <property type="match status" value="1"/>
</dbReference>
<evidence type="ECO:0000259" key="13">
    <source>
        <dbReference type="Pfam" id="PF01902"/>
    </source>
</evidence>
<organism evidence="14 15">
    <name type="scientific">Magallana gigas</name>
    <name type="common">Pacific oyster</name>
    <name type="synonym">Crassostrea gigas</name>
    <dbReference type="NCBI Taxonomy" id="29159"/>
    <lineage>
        <taxon>Eukaryota</taxon>
        <taxon>Metazoa</taxon>
        <taxon>Spiralia</taxon>
        <taxon>Lophotrochozoa</taxon>
        <taxon>Mollusca</taxon>
        <taxon>Bivalvia</taxon>
        <taxon>Autobranchia</taxon>
        <taxon>Pteriomorphia</taxon>
        <taxon>Ostreida</taxon>
        <taxon>Ostreoidea</taxon>
        <taxon>Ostreidae</taxon>
        <taxon>Magallana</taxon>
    </lineage>
</organism>
<evidence type="ECO:0000256" key="7">
    <source>
        <dbReference type="ARBA" id="ARBA00022840"/>
    </source>
</evidence>
<feature type="domain" description="Diphthamide synthase" evidence="13">
    <location>
        <begin position="1"/>
        <end position="230"/>
    </location>
</feature>
<dbReference type="GO" id="GO:0005524">
    <property type="term" value="F:ATP binding"/>
    <property type="evidence" value="ECO:0007669"/>
    <property type="project" value="UniProtKB-KW"/>
</dbReference>
<dbReference type="PANTHER" id="PTHR12196">
    <property type="entry name" value="DOMAIN OF UNKNOWN FUNCTION 71 DUF71 -CONTAINING PROTEIN"/>
    <property type="match status" value="1"/>
</dbReference>
<comment type="similarity">
    <text evidence="2">Belongs to the Diphthine--ammonia ligase family.</text>
</comment>
<protein>
    <recommendedName>
        <fullName evidence="4">Diphthine--ammonia ligase</fullName>
        <ecNumber evidence="3">6.3.1.14</ecNumber>
    </recommendedName>
    <alternativeName>
        <fullName evidence="9">ATP-binding domain-containing protein 4</fullName>
    </alternativeName>
    <alternativeName>
        <fullName evidence="8">Diphthamide synthase</fullName>
    </alternativeName>
    <alternativeName>
        <fullName evidence="10">Diphthamide synthetase</fullName>
    </alternativeName>
    <alternativeName>
        <fullName evidence="11">Protein DPH6 homolog</fullName>
    </alternativeName>
</protein>
<dbReference type="GO" id="GO:0017178">
    <property type="term" value="F:diphthine-ammonia ligase activity"/>
    <property type="evidence" value="ECO:0007669"/>
    <property type="project" value="UniProtKB-EC"/>
</dbReference>
<keyword evidence="5" id="KW-0436">Ligase</keyword>
<accession>A0A8W8I6Y3</accession>
<dbReference type="SUPFAM" id="SSF55298">
    <property type="entry name" value="YjgF-like"/>
    <property type="match status" value="2"/>
</dbReference>
<evidence type="ECO:0000256" key="3">
    <source>
        <dbReference type="ARBA" id="ARBA00012089"/>
    </source>
</evidence>
<evidence type="ECO:0000256" key="9">
    <source>
        <dbReference type="ARBA" id="ARBA00031202"/>
    </source>
</evidence>
<evidence type="ECO:0000256" key="1">
    <source>
        <dbReference type="ARBA" id="ARBA00005156"/>
    </source>
</evidence>
<keyword evidence="6" id="KW-0547">Nucleotide-binding</keyword>
<evidence type="ECO:0000256" key="11">
    <source>
        <dbReference type="ARBA" id="ARBA00032849"/>
    </source>
</evidence>
<dbReference type="Gene3D" id="3.30.1330.40">
    <property type="entry name" value="RutC-like"/>
    <property type="match status" value="2"/>
</dbReference>
<dbReference type="Pfam" id="PF01042">
    <property type="entry name" value="Ribonuc_L-PSP"/>
    <property type="match status" value="2"/>
</dbReference>
<sequence length="684" mass="76732">MRVVALVSGGKDSCYNMMQCVIEGHQIVALANLRPEMKDELDSYMFQTVGHHGIDLYAEAMGLPLYRHTIQGSSKSIDKDYTITENDEVEDLFQLLKKVKEECDVDAVSVGAILSDYQRVRVEHVCQRLGLTSLAYLWRRDQEELLEEMIDSQLTAVLIKVASLGLEPKHLGRTLSEMHPYLQKMKDKYQLNVCGEGGEYETFTLDCPLFRKRIVLDEVESIIHSDDAFAPVAYLNIKRAHLEDKKVDDQNTSMLDRIKNLPMLQSFQLYSSLQLEDRITEDPEPACVRDGNPHPLADEEDWCSVFCDGDHVWITGLYGFHTESGNLGEITTQTMNKLKEALENLPAGQCDMSCVAMVCLYVQDMSMFAAVNSVYRTYFGINPPARICVEAALPTNVALQIDCYCNKSLPDRQTMHVQGLSHWAPANIGPYSQCVQVKNKLYVAGQIAMCPANLSIIRGGIVPQVRLSLRHVQRILEAMHCGMDKITTVVCYVTNISYVQTAKRELEASRASEETEEEFGVEKISSMPPVTIYVVVPSLPKAALTEWQVMARNDLCDINVKELTHNSQMGLFRCSLRFLYTDEEIISCAISIDGSIESVGDSLTKKVCECLAKLLCQASESLPNTITSRFPLRIFFCPSQLNTNELHQTINHDLELSWSKSKIPVVLVPVLQLSSPDLILAACS</sequence>
<keyword evidence="7" id="KW-0067">ATP-binding</keyword>
<name>A0A8W8I6Y3_MAGGI</name>
<dbReference type="EnsemblMetazoa" id="G12653.3">
    <property type="protein sequence ID" value="G12653.3:cds"/>
    <property type="gene ID" value="G12653"/>
</dbReference>
<evidence type="ECO:0000256" key="5">
    <source>
        <dbReference type="ARBA" id="ARBA00022598"/>
    </source>
</evidence>
<evidence type="ECO:0000313" key="14">
    <source>
        <dbReference type="EnsemblMetazoa" id="G12653.3:cds"/>
    </source>
</evidence>
<dbReference type="CDD" id="cd01994">
    <property type="entry name" value="AANH_PF0828-like"/>
    <property type="match status" value="1"/>
</dbReference>
<dbReference type="InterPro" id="IPR030662">
    <property type="entry name" value="DPH6/MJ0570"/>
</dbReference>
<dbReference type="InterPro" id="IPR006175">
    <property type="entry name" value="YjgF/YER057c/UK114"/>
</dbReference>
<reference evidence="14" key="1">
    <citation type="submission" date="2022-08" db="UniProtKB">
        <authorList>
            <consortium name="EnsemblMetazoa"/>
        </authorList>
    </citation>
    <scope>IDENTIFICATION</scope>
    <source>
        <strain evidence="14">05x7-T-G4-1.051#20</strain>
    </source>
</reference>
<dbReference type="FunFam" id="3.90.1490.10:FF:000001">
    <property type="entry name" value="Diphthine--ammonia ligase"/>
    <property type="match status" value="1"/>
</dbReference>
<dbReference type="SUPFAM" id="SSF52402">
    <property type="entry name" value="Adenine nucleotide alpha hydrolases-like"/>
    <property type="match status" value="1"/>
</dbReference>
<dbReference type="EC" id="6.3.1.14" evidence="3"/>
<proteinExistence type="inferred from homology"/>
<evidence type="ECO:0000256" key="10">
    <source>
        <dbReference type="ARBA" id="ARBA00031552"/>
    </source>
</evidence>
<dbReference type="OMA" id="HCRLAQS"/>
<dbReference type="FunFam" id="3.30.1330.40:FF:000010">
    <property type="entry name" value="Diphthine--ammonia ligase"/>
    <property type="match status" value="1"/>
</dbReference>
<dbReference type="PANTHER" id="PTHR12196:SF2">
    <property type="entry name" value="DIPHTHINE--AMMONIA LIGASE"/>
    <property type="match status" value="1"/>
</dbReference>
<keyword evidence="15" id="KW-1185">Reference proteome</keyword>
<dbReference type="OrthoDB" id="686384at2759"/>
<evidence type="ECO:0000256" key="12">
    <source>
        <dbReference type="ARBA" id="ARBA00048108"/>
    </source>
</evidence>
<dbReference type="GO" id="GO:0017183">
    <property type="term" value="P:protein histidyl modification to diphthamide"/>
    <property type="evidence" value="ECO:0007669"/>
    <property type="project" value="TreeGrafter"/>
</dbReference>
<dbReference type="Proteomes" id="UP000005408">
    <property type="component" value="Unassembled WGS sequence"/>
</dbReference>
<evidence type="ECO:0000313" key="15">
    <source>
        <dbReference type="Proteomes" id="UP000005408"/>
    </source>
</evidence>